<name>A0A9P3PZE9_LYOSH</name>
<feature type="compositionally biased region" description="Low complexity" evidence="1">
    <location>
        <begin position="201"/>
        <end position="218"/>
    </location>
</feature>
<feature type="compositionally biased region" description="Basic and acidic residues" evidence="1">
    <location>
        <begin position="359"/>
        <end position="369"/>
    </location>
</feature>
<reference evidence="2" key="1">
    <citation type="submission" date="2022-07" db="EMBL/GenBank/DDBJ databases">
        <title>The genome of Lyophyllum shimeji provides insight into the initial evolution of ectomycorrhizal fungal genome.</title>
        <authorList>
            <person name="Kobayashi Y."/>
            <person name="Shibata T."/>
            <person name="Hirakawa H."/>
            <person name="Shigenobu S."/>
            <person name="Nishiyama T."/>
            <person name="Yamada A."/>
            <person name="Hasebe M."/>
            <person name="Kawaguchi M."/>
        </authorList>
    </citation>
    <scope>NUCLEOTIDE SEQUENCE</scope>
    <source>
        <strain evidence="2">AT787</strain>
    </source>
</reference>
<feature type="compositionally biased region" description="Polar residues" evidence="1">
    <location>
        <begin position="182"/>
        <end position="196"/>
    </location>
</feature>
<evidence type="ECO:0000256" key="1">
    <source>
        <dbReference type="SAM" id="MobiDB-lite"/>
    </source>
</evidence>
<feature type="region of interest" description="Disordered" evidence="1">
    <location>
        <begin position="96"/>
        <end position="137"/>
    </location>
</feature>
<dbReference type="AlphaFoldDB" id="A0A9P3PZE9"/>
<organism evidence="2 3">
    <name type="scientific">Lyophyllum shimeji</name>
    <name type="common">Hon-shimeji</name>
    <name type="synonym">Tricholoma shimeji</name>
    <dbReference type="NCBI Taxonomy" id="47721"/>
    <lineage>
        <taxon>Eukaryota</taxon>
        <taxon>Fungi</taxon>
        <taxon>Dikarya</taxon>
        <taxon>Basidiomycota</taxon>
        <taxon>Agaricomycotina</taxon>
        <taxon>Agaricomycetes</taxon>
        <taxon>Agaricomycetidae</taxon>
        <taxon>Agaricales</taxon>
        <taxon>Tricholomatineae</taxon>
        <taxon>Lyophyllaceae</taxon>
        <taxon>Lyophyllum</taxon>
    </lineage>
</organism>
<comment type="caution">
    <text evidence="2">The sequence shown here is derived from an EMBL/GenBank/DDBJ whole genome shotgun (WGS) entry which is preliminary data.</text>
</comment>
<gene>
    <name evidence="2" type="ORF">LshimejAT787_1501050</name>
</gene>
<dbReference type="OrthoDB" id="3211402at2759"/>
<evidence type="ECO:0000313" key="3">
    <source>
        <dbReference type="Proteomes" id="UP001063166"/>
    </source>
</evidence>
<evidence type="ECO:0000313" key="2">
    <source>
        <dbReference type="EMBL" id="GLB43921.1"/>
    </source>
</evidence>
<proteinExistence type="predicted"/>
<dbReference type="EMBL" id="BRPK01000015">
    <property type="protein sequence ID" value="GLB43921.1"/>
    <property type="molecule type" value="Genomic_DNA"/>
</dbReference>
<accession>A0A9P3PZE9</accession>
<keyword evidence="3" id="KW-1185">Reference proteome</keyword>
<dbReference type="Proteomes" id="UP001063166">
    <property type="component" value="Unassembled WGS sequence"/>
</dbReference>
<protein>
    <submittedName>
        <fullName evidence="2">Uncharacterized protein</fullName>
    </submittedName>
</protein>
<sequence>MPLKKSKTKIPEIPWADNENLLTWALLTELEVDKNYKVIFGKKDKNENTSKETKVTVFKRIGEKILPELFAVDPTVIGDRMKSKVESTYRKHHRKLWQTGGSVRADGDDDEPSQEPSQKGALDFYIPPTGPDESTPATAKNLWEQIEKEFPPFPRLHVILSTRPNVVPIVVTTALVPEGHSSVTWYQSPSDSSTESWAHETLSQPTLPSQPTSPQPVLASQPALPTQPAVLTGASAMSPGAVLRTFGTPFINTPAIPTPPPQHVLPSHQQSHKNLSRRLVHSSSRPQPSAVSERHSLIFKENLEALRSKATEELAIKKRGQLIEELKLGIWSREEYIEKISELESPQKRQKRAYSPEWDMGRMDNDFNF</sequence>
<feature type="region of interest" description="Disordered" evidence="1">
    <location>
        <begin position="344"/>
        <end position="369"/>
    </location>
</feature>
<feature type="region of interest" description="Disordered" evidence="1">
    <location>
        <begin position="182"/>
        <end position="223"/>
    </location>
</feature>